<sequence>MKKLKYLCKYNLSLTGSSEKLYEDNNGNFLGLIEMMTDFDVVMQYHVGRIGNHETHHHYIGHKIQDQVKTSITKIIKKAKYFSIILDCTPNVIHPEQMALVVRCVNMSTKKVKIVEYFIEFLKVGDTSGVGLFNELLDVFKLLDLNVDDLRGYDIDSNIKEKHQGVQKQFHEINPRSFSMACASRSLNLTISDLAHSCDKAVSLFGVLQRIFELFLSSSKRCKILLDNVPNLTMKSLSKTRCESRRKIVKAIRFHAPQIRLALIELCKSCDDAKSKSEAESLVSDIESFEFLLSLIIWYDILFAINMVSKKLQSKTMCIDAIINLIKSVMIYFEKYKNTGYVSSMNMAKAIACDMDVEPTFDNEDEIQSTTEESFRVEYFMYLVDIAIASLNDRFDQLKTFKSIFGFLHDSEKLKSLDDTELKNCCVNFATTFSHKTACDVAIDELFTELQVLQMTLPNKMMSAVEILEHVNAIDCYPNVAIAYRIMLTLPITVASAEKKNSKLKLLKDYLSSSISEEKSDGLAMLCLERDTLDNMDLDNFISDFASRKAPTIYFFGSLLFNISFSSNKVWSLKVHRKIAALVWILSHKNLILIPSSLPASFHGPDIAKELIEHSREHYESSIGVLCICICILASLLEAQSIRFMLNSTWDHYVHIFFL</sequence>
<evidence type="ECO:0000259" key="1">
    <source>
        <dbReference type="Pfam" id="PF05699"/>
    </source>
</evidence>
<evidence type="ECO:0000313" key="3">
    <source>
        <dbReference type="Proteomes" id="UP000235145"/>
    </source>
</evidence>
<keyword evidence="3" id="KW-1185">Reference proteome</keyword>
<protein>
    <recommendedName>
        <fullName evidence="1">HAT C-terminal dimerisation domain-containing protein</fullName>
    </recommendedName>
</protein>
<dbReference type="Pfam" id="PF05699">
    <property type="entry name" value="Dimer_Tnp_hAT"/>
    <property type="match status" value="1"/>
</dbReference>
<accession>A0A9R1XQR0</accession>
<reference evidence="2 3" key="1">
    <citation type="journal article" date="2017" name="Nat. Commun.">
        <title>Genome assembly with in vitro proximity ligation data and whole-genome triplication in lettuce.</title>
        <authorList>
            <person name="Reyes-Chin-Wo S."/>
            <person name="Wang Z."/>
            <person name="Yang X."/>
            <person name="Kozik A."/>
            <person name="Arikit S."/>
            <person name="Song C."/>
            <person name="Xia L."/>
            <person name="Froenicke L."/>
            <person name="Lavelle D.O."/>
            <person name="Truco M.J."/>
            <person name="Xia R."/>
            <person name="Zhu S."/>
            <person name="Xu C."/>
            <person name="Xu H."/>
            <person name="Xu X."/>
            <person name="Cox K."/>
            <person name="Korf I."/>
            <person name="Meyers B.C."/>
            <person name="Michelmore R.W."/>
        </authorList>
    </citation>
    <scope>NUCLEOTIDE SEQUENCE [LARGE SCALE GENOMIC DNA]</scope>
    <source>
        <strain evidence="3">cv. Salinas</strain>
        <tissue evidence="2">Seedlings</tissue>
    </source>
</reference>
<dbReference type="GO" id="GO:0046983">
    <property type="term" value="F:protein dimerization activity"/>
    <property type="evidence" value="ECO:0007669"/>
    <property type="project" value="InterPro"/>
</dbReference>
<name>A0A9R1XQR0_LACSA</name>
<gene>
    <name evidence="2" type="ORF">LSAT_V11C200088740</name>
</gene>
<evidence type="ECO:0000313" key="2">
    <source>
        <dbReference type="EMBL" id="KAJ0222261.1"/>
    </source>
</evidence>
<dbReference type="InterPro" id="IPR008906">
    <property type="entry name" value="HATC_C_dom"/>
</dbReference>
<organism evidence="2 3">
    <name type="scientific">Lactuca sativa</name>
    <name type="common">Garden lettuce</name>
    <dbReference type="NCBI Taxonomy" id="4236"/>
    <lineage>
        <taxon>Eukaryota</taxon>
        <taxon>Viridiplantae</taxon>
        <taxon>Streptophyta</taxon>
        <taxon>Embryophyta</taxon>
        <taxon>Tracheophyta</taxon>
        <taxon>Spermatophyta</taxon>
        <taxon>Magnoliopsida</taxon>
        <taxon>eudicotyledons</taxon>
        <taxon>Gunneridae</taxon>
        <taxon>Pentapetalae</taxon>
        <taxon>asterids</taxon>
        <taxon>campanulids</taxon>
        <taxon>Asterales</taxon>
        <taxon>Asteraceae</taxon>
        <taxon>Cichorioideae</taxon>
        <taxon>Cichorieae</taxon>
        <taxon>Lactucinae</taxon>
        <taxon>Lactuca</taxon>
    </lineage>
</organism>
<dbReference type="PANTHER" id="PTHR45749:SF35">
    <property type="entry name" value="AC-LIKE TRANSPOSASE-RELATED"/>
    <property type="match status" value="1"/>
</dbReference>
<proteinExistence type="predicted"/>
<comment type="caution">
    <text evidence="2">The sequence shown here is derived from an EMBL/GenBank/DDBJ whole genome shotgun (WGS) entry which is preliminary data.</text>
</comment>
<dbReference type="PANTHER" id="PTHR45749">
    <property type="match status" value="1"/>
</dbReference>
<dbReference type="Proteomes" id="UP000235145">
    <property type="component" value="Unassembled WGS sequence"/>
</dbReference>
<feature type="domain" description="HAT C-terminal dimerisation" evidence="1">
    <location>
        <begin position="444"/>
        <end position="531"/>
    </location>
</feature>
<dbReference type="AlphaFoldDB" id="A0A9R1XQR0"/>
<dbReference type="EMBL" id="NBSK02000002">
    <property type="protein sequence ID" value="KAJ0222261.1"/>
    <property type="molecule type" value="Genomic_DNA"/>
</dbReference>